<evidence type="ECO:0000313" key="5">
    <source>
        <dbReference type="Proteomes" id="UP000604046"/>
    </source>
</evidence>
<feature type="region of interest" description="Disordered" evidence="2">
    <location>
        <begin position="750"/>
        <end position="774"/>
    </location>
</feature>
<sequence length="1038" mass="115057">MAFANCGTFILAHTGRKEDLPRTKPPPKDQARISFLLFFLFLRCGGAAGSGKCSLSAGPGMAASRVRPCSIGPTGPTCLFQRLFFHSLFLTWLAWLAWSPIEGIGRVFTSPVTDQKSRVRLRFNDGDKECEDVHRKKTRHMRGDEGDEGDEGDLRAAGSLQTESARSAGYDYDDLPREFDREVLLNFFSSRPAEIAWRWSEICGELWPVWTLWHEEETMPDTSKRTRGARLREALSKLGPVFVKIGQTLSERPDLIGDEACDELKLLQQENEPFSTDVAFDIILEDLRHNGPLTPGGYGGHTGDSNDPTAPPLLAEISAEPVAAASLGQVYYAKTLDGREVAIKVQRPGSLRQVALDWTCWALGLMAMDIYWGGQGDEIPKIADEVAQGVFKELDYHNEARNAEIFLKKHKFLPFVTAPQWVPELTGPKGTARVLTLEWIHGRKLQDIESQEERMQMVDMAVEACVSSLVFTGFVHADPHAGNMLLTEDGRLAFLDFGLMGTVEPRIMEGFAAGIQHLLAERWLPLAKVMQDVGFMAVGEEGGFKKVVDPTARVFEYTSCPDEEFAAALEASMKAEEGGLSRFGALAGALTKLSDRYHMTMPGYIILFIRTFLTLEGIAGVVKPDFNIYEASLPYALQRALSPQTEEAVAALRETWVTETGAPRWDTLEALAQSLARSADSGASGAEIKEEGTPGYGEVLRRVVASPEGRALRRILVDLDSRAVLLGLAGPKGAKLRSVASQALAGHLKNFKASKSKPTSKPKGKPNRKAGYEARQLEREKQALRVIRGVQFQRFRGFRAVTAAAAFLGLTARVSFSALFKAVRFSGSMPSTSPLPKLHIGQPLAAVNQLTAAKYVLCTMESRAAPREAWSAHTEATERTVVQEPPEVWRQQLQKDMVPQEALVAASRSEWRRQHRTREEQETRWRRQLRHQQRGPESEGTFQSAAETASVIPAGLRPAKCIGDSFPDGIKLPLFGQDLPDPIWTLNTPWLERLRNGPPPPKEETPWLHEDDESHFQNALSYAASLWTTRCAIWHSKH</sequence>
<feature type="domain" description="ABC1 atypical kinase-like" evidence="3">
    <location>
        <begin position="314"/>
        <end position="519"/>
    </location>
</feature>
<dbReference type="EMBL" id="CAJNDS010002271">
    <property type="protein sequence ID" value="CAE7403979.1"/>
    <property type="molecule type" value="Genomic_DNA"/>
</dbReference>
<evidence type="ECO:0000256" key="2">
    <source>
        <dbReference type="SAM" id="MobiDB-lite"/>
    </source>
</evidence>
<organism evidence="4 5">
    <name type="scientific">Symbiodinium natans</name>
    <dbReference type="NCBI Taxonomy" id="878477"/>
    <lineage>
        <taxon>Eukaryota</taxon>
        <taxon>Sar</taxon>
        <taxon>Alveolata</taxon>
        <taxon>Dinophyceae</taxon>
        <taxon>Suessiales</taxon>
        <taxon>Symbiodiniaceae</taxon>
        <taxon>Symbiodinium</taxon>
    </lineage>
</organism>
<comment type="similarity">
    <text evidence="1">Belongs to the protein kinase superfamily. ADCK protein kinase family.</text>
</comment>
<dbReference type="AlphaFoldDB" id="A0A812QTX4"/>
<feature type="compositionally biased region" description="Basic residues" evidence="2">
    <location>
        <begin position="750"/>
        <end position="768"/>
    </location>
</feature>
<dbReference type="InterPro" id="IPR011009">
    <property type="entry name" value="Kinase-like_dom_sf"/>
</dbReference>
<keyword evidence="5" id="KW-1185">Reference proteome</keyword>
<dbReference type="OrthoDB" id="430388at2759"/>
<dbReference type="Proteomes" id="UP000604046">
    <property type="component" value="Unassembled WGS sequence"/>
</dbReference>
<comment type="caution">
    <text evidence="4">The sequence shown here is derived from an EMBL/GenBank/DDBJ whole genome shotgun (WGS) entry which is preliminary data.</text>
</comment>
<name>A0A812QTX4_9DINO</name>
<dbReference type="SUPFAM" id="SSF56112">
    <property type="entry name" value="Protein kinase-like (PK-like)"/>
    <property type="match status" value="1"/>
</dbReference>
<dbReference type="InterPro" id="IPR050154">
    <property type="entry name" value="UbiB_kinase"/>
</dbReference>
<feature type="region of interest" description="Disordered" evidence="2">
    <location>
        <begin position="914"/>
        <end position="944"/>
    </location>
</feature>
<proteinExistence type="inferred from homology"/>
<evidence type="ECO:0000256" key="1">
    <source>
        <dbReference type="ARBA" id="ARBA00009670"/>
    </source>
</evidence>
<reference evidence="4" key="1">
    <citation type="submission" date="2021-02" db="EMBL/GenBank/DDBJ databases">
        <authorList>
            <person name="Dougan E. K."/>
            <person name="Rhodes N."/>
            <person name="Thang M."/>
            <person name="Chan C."/>
        </authorList>
    </citation>
    <scope>NUCLEOTIDE SEQUENCE</scope>
</reference>
<gene>
    <name evidence="4" type="ORF">SNAT2548_LOCUS21981</name>
</gene>
<feature type="region of interest" description="Disordered" evidence="2">
    <location>
        <begin position="134"/>
        <end position="158"/>
    </location>
</feature>
<dbReference type="PANTHER" id="PTHR10566:SF123">
    <property type="entry name" value="PROTEIN KINASE SUPERFAMILY PROTEIN"/>
    <property type="match status" value="1"/>
</dbReference>
<feature type="compositionally biased region" description="Basic and acidic residues" evidence="2">
    <location>
        <begin position="914"/>
        <end position="925"/>
    </location>
</feature>
<evidence type="ECO:0000259" key="3">
    <source>
        <dbReference type="Pfam" id="PF03109"/>
    </source>
</evidence>
<dbReference type="InterPro" id="IPR004147">
    <property type="entry name" value="ABC1_dom"/>
</dbReference>
<dbReference type="CDD" id="cd05121">
    <property type="entry name" value="ABC1_ADCK3-like"/>
    <property type="match status" value="1"/>
</dbReference>
<accession>A0A812QTX4</accession>
<dbReference type="PANTHER" id="PTHR10566">
    <property type="entry name" value="CHAPERONE-ACTIVITY OF BC1 COMPLEX CABC1 -RELATED"/>
    <property type="match status" value="1"/>
</dbReference>
<protein>
    <recommendedName>
        <fullName evidence="3">ABC1 atypical kinase-like domain-containing protein</fullName>
    </recommendedName>
</protein>
<evidence type="ECO:0000313" key="4">
    <source>
        <dbReference type="EMBL" id="CAE7403979.1"/>
    </source>
</evidence>
<dbReference type="Pfam" id="PF03109">
    <property type="entry name" value="ABC1"/>
    <property type="match status" value="1"/>
</dbReference>